<feature type="region of interest" description="Disordered" evidence="1">
    <location>
        <begin position="1004"/>
        <end position="1047"/>
    </location>
</feature>
<feature type="compositionally biased region" description="Polar residues" evidence="1">
    <location>
        <begin position="796"/>
        <end position="812"/>
    </location>
</feature>
<feature type="compositionally biased region" description="Low complexity" evidence="1">
    <location>
        <begin position="720"/>
        <end position="737"/>
    </location>
</feature>
<evidence type="ECO:0000256" key="1">
    <source>
        <dbReference type="SAM" id="MobiDB-lite"/>
    </source>
</evidence>
<feature type="compositionally biased region" description="Low complexity" evidence="1">
    <location>
        <begin position="624"/>
        <end position="635"/>
    </location>
</feature>
<feature type="compositionally biased region" description="Pro residues" evidence="1">
    <location>
        <begin position="904"/>
        <end position="922"/>
    </location>
</feature>
<feature type="region of interest" description="Disordered" evidence="1">
    <location>
        <begin position="418"/>
        <end position="472"/>
    </location>
</feature>
<dbReference type="Proteomes" id="UP000249363">
    <property type="component" value="Unassembled WGS sequence"/>
</dbReference>
<feature type="region of interest" description="Disordered" evidence="1">
    <location>
        <begin position="222"/>
        <end position="257"/>
    </location>
</feature>
<feature type="domain" description="PH" evidence="2">
    <location>
        <begin position="343"/>
        <end position="379"/>
    </location>
</feature>
<dbReference type="STRING" id="1196081.A0A364KTG5"/>
<evidence type="ECO:0000259" key="2">
    <source>
        <dbReference type="PROSITE" id="PS50003"/>
    </source>
</evidence>
<feature type="region of interest" description="Disordered" evidence="1">
    <location>
        <begin position="899"/>
        <end position="970"/>
    </location>
</feature>
<proteinExistence type="predicted"/>
<dbReference type="OrthoDB" id="1749473at2759"/>
<feature type="compositionally biased region" description="Low complexity" evidence="1">
    <location>
        <begin position="1024"/>
        <end position="1034"/>
    </location>
</feature>
<comment type="caution">
    <text evidence="3">The sequence shown here is derived from an EMBL/GenBank/DDBJ whole genome shotgun (WGS) entry which is preliminary data.</text>
</comment>
<feature type="compositionally biased region" description="Low complexity" evidence="1">
    <location>
        <begin position="844"/>
        <end position="870"/>
    </location>
</feature>
<evidence type="ECO:0000313" key="4">
    <source>
        <dbReference type="Proteomes" id="UP000249363"/>
    </source>
</evidence>
<name>A0A364KTG5_TALAM</name>
<feature type="compositionally biased region" description="Polar residues" evidence="1">
    <location>
        <begin position="144"/>
        <end position="165"/>
    </location>
</feature>
<feature type="compositionally biased region" description="Pro residues" evidence="1">
    <location>
        <begin position="1"/>
        <end position="13"/>
    </location>
</feature>
<feature type="compositionally biased region" description="Low complexity" evidence="1">
    <location>
        <begin position="1004"/>
        <end position="1014"/>
    </location>
</feature>
<feature type="compositionally biased region" description="Low complexity" evidence="1">
    <location>
        <begin position="662"/>
        <end position="681"/>
    </location>
</feature>
<reference evidence="3 4" key="1">
    <citation type="journal article" date="2017" name="Biotechnol. Biofuels">
        <title>Differential beta-glucosidase expression as a function of carbon source availability in Talaromyces amestolkiae: a genomic and proteomic approach.</title>
        <authorList>
            <person name="de Eugenio L.I."/>
            <person name="Mendez-Liter J.A."/>
            <person name="Nieto-Dominguez M."/>
            <person name="Alonso L."/>
            <person name="Gil-Munoz J."/>
            <person name="Barriuso J."/>
            <person name="Prieto A."/>
            <person name="Martinez M.J."/>
        </authorList>
    </citation>
    <scope>NUCLEOTIDE SEQUENCE [LARGE SCALE GENOMIC DNA]</scope>
    <source>
        <strain evidence="3 4">CIB</strain>
    </source>
</reference>
<accession>A0A364KTG5</accession>
<feature type="region of interest" description="Disordered" evidence="1">
    <location>
        <begin position="1"/>
        <end position="190"/>
    </location>
</feature>
<feature type="compositionally biased region" description="Polar residues" evidence="1">
    <location>
        <begin position="579"/>
        <end position="602"/>
    </location>
</feature>
<feature type="compositionally biased region" description="Low complexity" evidence="1">
    <location>
        <begin position="543"/>
        <end position="555"/>
    </location>
</feature>
<feature type="compositionally biased region" description="Low complexity" evidence="1">
    <location>
        <begin position="822"/>
        <end position="836"/>
    </location>
</feature>
<feature type="compositionally biased region" description="Low complexity" evidence="1">
    <location>
        <begin position="923"/>
        <end position="945"/>
    </location>
</feature>
<feature type="compositionally biased region" description="Pro residues" evidence="1">
    <location>
        <begin position="871"/>
        <end position="884"/>
    </location>
</feature>
<dbReference type="PROSITE" id="PS50003">
    <property type="entry name" value="PH_DOMAIN"/>
    <property type="match status" value="1"/>
</dbReference>
<sequence>MDQSAPPPPPPKSAIPRRGPPLTAIRTDLAQQQSHLPQPPAQQQQQQQQQPQPRPRPVLQKPRPQRLRPAEVVANQPPSVPLQPEPNKRVASKTSLRGLFARNKALREERKTEASLPAVGERRGSATPSTTVPDTPRSIAPTFASGSTLHASSQAATPTESTFNSDRPGRSTRVKPEPKSKVSSSWTPPPLFQAYPQASKHARLAVPNISPDTILRIHATQAGNFRNPLQPGEVEGGDADAAKKGKKDAKDKKPMKRGGANALDQIVFLKKIFVLVTAGYLLQYSGEGSYDRLPEKIMRLGPASAAFASDSIPGKHHVLQISQKSTDDGTAPAAVGRTFLSRFVLQTAESRRAVRTFLVVMSSAQEMNNWLIALRKTIESLGGKKYVPELATGEDNEAPEVPSNTLLAHRGSRLLASRKSSLRESNPPSPLSDSFPVPPSATSTHRKSYYQEEEREQQPEQQPRVPSPVKTVNRLSISGPLDIVTIPSTTSTFGDSDVIFENPRDAPQPTQPTKTAASSTPPMPPPVETPAQSPTITPRLRKPSSSSSNTNRRSLTAYTSTQLERQGEIARASRPLSFVGNNPANAVPSPSTQNTSTHNPNVRHSILRGDSSRLILSDDSTSRKTPTTEPVPKVPNRLVETSTSSIGVKRDLNTQRRQSLISSRSATPTNNSATATARTIPTIPPRKYSLTRSESSESVTPATGTPRFYQQNPLPDVNHTPRLPQQRLPQLTQSRLPSVNEKGRTLTRMPKINSNASESTTPTSTPPPSNLARFALGKDRANRVSSSAAKAREPPSRSTSALSHRQPRQTTIAPAPSEELQSRTTTPASSPQTPQTPREESSRRSSLIASQSQSQQTSPRTRRNPNLSFLPPAPPPNMPLPEAPPNIAFRHIPLWQKRHLQQPSHPPPSQLPQAPPIQPPPQQAQQTHLPRPSISSSPLTSAASSPAPPPATGSSTPNLNQQHSRRRSSELRSLHLQMANMLNNSIMHRKQSDVSLAGTTTTTTTTATNTANATPTSEFPPPLGLNLQLNPYPQRRSQSPQKRPNPS</sequence>
<protein>
    <recommendedName>
        <fullName evidence="2">PH domain-containing protein</fullName>
    </recommendedName>
</protein>
<feature type="region of interest" description="Disordered" evidence="1">
    <location>
        <begin position="484"/>
        <end position="885"/>
    </location>
</feature>
<dbReference type="GeneID" id="63792061"/>
<dbReference type="InterPro" id="IPR001849">
    <property type="entry name" value="PH_domain"/>
</dbReference>
<feature type="compositionally biased region" description="Basic and acidic residues" evidence="1">
    <location>
        <begin position="240"/>
        <end position="252"/>
    </location>
</feature>
<dbReference type="SUPFAM" id="SSF50729">
    <property type="entry name" value="PH domain-like"/>
    <property type="match status" value="1"/>
</dbReference>
<feature type="compositionally biased region" description="Polar residues" evidence="1">
    <location>
        <begin position="1035"/>
        <end position="1047"/>
    </location>
</feature>
<feature type="compositionally biased region" description="Polar residues" evidence="1">
    <location>
        <begin position="690"/>
        <end position="713"/>
    </location>
</feature>
<keyword evidence="4" id="KW-1185">Reference proteome</keyword>
<organism evidence="3 4">
    <name type="scientific">Talaromyces amestolkiae</name>
    <dbReference type="NCBI Taxonomy" id="1196081"/>
    <lineage>
        <taxon>Eukaryota</taxon>
        <taxon>Fungi</taxon>
        <taxon>Dikarya</taxon>
        <taxon>Ascomycota</taxon>
        <taxon>Pezizomycotina</taxon>
        <taxon>Eurotiomycetes</taxon>
        <taxon>Eurotiomycetidae</taxon>
        <taxon>Eurotiales</taxon>
        <taxon>Trichocomaceae</taxon>
        <taxon>Talaromyces</taxon>
        <taxon>Talaromyces sect. Talaromyces</taxon>
    </lineage>
</organism>
<feature type="compositionally biased region" description="Low complexity" evidence="1">
    <location>
        <begin position="31"/>
        <end position="62"/>
    </location>
</feature>
<dbReference type="AlphaFoldDB" id="A0A364KTG5"/>
<feature type="compositionally biased region" description="Basic and acidic residues" evidence="1">
    <location>
        <begin position="449"/>
        <end position="458"/>
    </location>
</feature>
<evidence type="ECO:0000313" key="3">
    <source>
        <dbReference type="EMBL" id="RAO66833.1"/>
    </source>
</evidence>
<gene>
    <name evidence="3" type="ORF">BHQ10_002845</name>
</gene>
<dbReference type="RefSeq" id="XP_040731349.1">
    <property type="nucleotide sequence ID" value="XM_040875035.1"/>
</dbReference>
<dbReference type="EMBL" id="MIKG01000004">
    <property type="protein sequence ID" value="RAO66833.1"/>
    <property type="molecule type" value="Genomic_DNA"/>
</dbReference>
<feature type="compositionally biased region" description="Low complexity" evidence="1">
    <location>
        <begin position="511"/>
        <end position="520"/>
    </location>
</feature>